<comment type="subcellular location">
    <subcellularLocation>
        <location evidence="1">Nucleus</location>
        <location evidence="1">Nucleolus</location>
    </subcellularLocation>
</comment>
<dbReference type="Gene3D" id="6.10.250.2940">
    <property type="match status" value="1"/>
</dbReference>
<reference evidence="23" key="1">
    <citation type="submission" date="2022-11" db="UniProtKB">
        <authorList>
            <consortium name="WormBaseParasite"/>
        </authorList>
    </citation>
    <scope>IDENTIFICATION</scope>
</reference>
<sequence length="459" mass="50997">MNGHFIQNRIGQVEAAELANVGSSYLVPKDGTPILGLIQDHVVSGVLLTVRDTFLDKQEFMQLLLSAFAQTTQRIKMPPPAIIHPRKLWTGKQIVTAIVQNCSPKNAHLINLTAKAKTSVNCWKVDGHDAPKLEMSESEVIFCRGALVNGVLDKAHYGATQYGLIHCCFELYGHKVATKIMSCFSRCFTTYLQSHGFSLGVADILVKEEANKKRKEIIKALRKEGDNVVRKTFGLSDDAPKLKLKHVLASAYNNARRETTDVKMYDFTMKQTIGKLNDKINEACIPDGLIRRFPQNSLQLMIQSGAKGSAVNAIQISCALGQIELEGQRPPLSATGRTLPSFHSFDTTPRAGGFVDQRFLTGINPQELFFHTMAGREGLIDTAVKTSRSGYLQRCIIKHLEGITVQYDGTCRDHDGSVMQFRYGEDGFDVGKATFMNPKQFPFLYENLAAVRDLEPKNK</sequence>
<dbReference type="Pfam" id="PF04983">
    <property type="entry name" value="RNA_pol_Rpb1_3"/>
    <property type="match status" value="1"/>
</dbReference>
<dbReference type="Gene3D" id="1.10.132.30">
    <property type="match status" value="1"/>
</dbReference>
<evidence type="ECO:0000256" key="3">
    <source>
        <dbReference type="ARBA" id="ARBA00011251"/>
    </source>
</evidence>
<feature type="domain" description="RNA polymerase Rpb1" evidence="19">
    <location>
        <begin position="25"/>
        <end position="204"/>
    </location>
</feature>
<evidence type="ECO:0000256" key="1">
    <source>
        <dbReference type="ARBA" id="ARBA00004604"/>
    </source>
</evidence>
<dbReference type="GO" id="GO:0046872">
    <property type="term" value="F:metal ion binding"/>
    <property type="evidence" value="ECO:0007669"/>
    <property type="project" value="UniProtKB-KW"/>
</dbReference>
<keyword evidence="7" id="KW-0808">Transferase</keyword>
<evidence type="ECO:0000256" key="2">
    <source>
        <dbReference type="ARBA" id="ARBA00006460"/>
    </source>
</evidence>
<evidence type="ECO:0000256" key="18">
    <source>
        <dbReference type="ARBA" id="ARBA00078097"/>
    </source>
</evidence>
<dbReference type="Pfam" id="PF05000">
    <property type="entry name" value="RNA_pol_Rpb1_4"/>
    <property type="match status" value="1"/>
</dbReference>
<organism evidence="22 23">
    <name type="scientific">Panagrolaimus davidi</name>
    <dbReference type="NCBI Taxonomy" id="227884"/>
    <lineage>
        <taxon>Eukaryota</taxon>
        <taxon>Metazoa</taxon>
        <taxon>Ecdysozoa</taxon>
        <taxon>Nematoda</taxon>
        <taxon>Chromadorea</taxon>
        <taxon>Rhabditida</taxon>
        <taxon>Tylenchina</taxon>
        <taxon>Panagrolaimomorpha</taxon>
        <taxon>Panagrolaimoidea</taxon>
        <taxon>Panagrolaimidae</taxon>
        <taxon>Panagrolaimus</taxon>
    </lineage>
</organism>
<accession>A0A914PND9</accession>
<evidence type="ECO:0000256" key="4">
    <source>
        <dbReference type="ARBA" id="ARBA00012418"/>
    </source>
</evidence>
<evidence type="ECO:0000313" key="23">
    <source>
        <dbReference type="WBParaSite" id="PDA_v2.g17501.t1"/>
    </source>
</evidence>
<comment type="subunit">
    <text evidence="3">Component of the RNA polymerase I (Pol I) complex consisting of at least 13 subunits.</text>
</comment>
<keyword evidence="8" id="KW-0548">Nucleotidyltransferase</keyword>
<feature type="domain" description="RNA polymerase Rpb1" evidence="21">
    <location>
        <begin position="264"/>
        <end position="355"/>
    </location>
</feature>
<dbReference type="InterPro" id="IPR038120">
    <property type="entry name" value="Rpb1_funnel_sf"/>
</dbReference>
<evidence type="ECO:0000259" key="21">
    <source>
        <dbReference type="Pfam" id="PF05000"/>
    </source>
</evidence>
<dbReference type="InterPro" id="IPR007083">
    <property type="entry name" value="RNA_pol_Rpb1_4"/>
</dbReference>
<evidence type="ECO:0000256" key="16">
    <source>
        <dbReference type="ARBA" id="ARBA00074245"/>
    </source>
</evidence>
<evidence type="ECO:0000256" key="7">
    <source>
        <dbReference type="ARBA" id="ARBA00022679"/>
    </source>
</evidence>
<dbReference type="GO" id="GO:0006351">
    <property type="term" value="P:DNA-templated transcription"/>
    <property type="evidence" value="ECO:0007669"/>
    <property type="project" value="InterPro"/>
</dbReference>
<dbReference type="InterPro" id="IPR007066">
    <property type="entry name" value="RNA_pol_Rpb1_3"/>
</dbReference>
<feature type="domain" description="RNA polymerase Rpb1" evidence="20">
    <location>
        <begin position="362"/>
        <end position="427"/>
    </location>
</feature>
<dbReference type="SUPFAM" id="SSF64484">
    <property type="entry name" value="beta and beta-prime subunits of DNA dependent RNA-polymerase"/>
    <property type="match status" value="1"/>
</dbReference>
<keyword evidence="10" id="KW-0862">Zinc</keyword>
<dbReference type="WBParaSite" id="PDA_v2.g17501.t1">
    <property type="protein sequence ID" value="PDA_v2.g17501.t1"/>
    <property type="gene ID" value="PDA_v2.g17501"/>
</dbReference>
<evidence type="ECO:0000256" key="17">
    <source>
        <dbReference type="ARBA" id="ARBA00074527"/>
    </source>
</evidence>
<evidence type="ECO:0000256" key="13">
    <source>
        <dbReference type="ARBA" id="ARBA00023242"/>
    </source>
</evidence>
<evidence type="ECO:0000256" key="5">
    <source>
        <dbReference type="ARBA" id="ARBA00022478"/>
    </source>
</evidence>
<evidence type="ECO:0000256" key="9">
    <source>
        <dbReference type="ARBA" id="ARBA00022723"/>
    </source>
</evidence>
<keyword evidence="6" id="KW-0597">Phosphoprotein</keyword>
<proteinExistence type="inferred from homology"/>
<dbReference type="Gene3D" id="6.20.50.80">
    <property type="match status" value="1"/>
</dbReference>
<dbReference type="Proteomes" id="UP000887578">
    <property type="component" value="Unplaced"/>
</dbReference>
<keyword evidence="22" id="KW-1185">Reference proteome</keyword>
<evidence type="ECO:0000256" key="6">
    <source>
        <dbReference type="ARBA" id="ARBA00022553"/>
    </source>
</evidence>
<evidence type="ECO:0000256" key="12">
    <source>
        <dbReference type="ARBA" id="ARBA00023163"/>
    </source>
</evidence>
<protein>
    <recommendedName>
        <fullName evidence="16">DNA-directed RNA polymerase I subunit RPA1</fullName>
        <ecNumber evidence="4">2.7.7.6</ecNumber>
    </recommendedName>
    <alternativeName>
        <fullName evidence="18">DNA-directed RNA polymerase I largest subunit</fullName>
    </alternativeName>
    <alternativeName>
        <fullName evidence="17">DNA-directed RNA polymerase I subunit rpa1</fullName>
    </alternativeName>
</protein>
<dbReference type="Pfam" id="PF04998">
    <property type="entry name" value="RNA_pol_Rpb1_5"/>
    <property type="match status" value="1"/>
</dbReference>
<keyword evidence="9" id="KW-0479">Metal-binding</keyword>
<dbReference type="InterPro" id="IPR042102">
    <property type="entry name" value="RNA_pol_Rpb1_3_sf"/>
</dbReference>
<keyword evidence="5" id="KW-0240">DNA-directed RNA polymerase</keyword>
<dbReference type="PANTHER" id="PTHR19376:SF11">
    <property type="entry name" value="DNA-DIRECTED RNA POLYMERASE I SUBUNIT RPA1"/>
    <property type="match status" value="1"/>
</dbReference>
<evidence type="ECO:0000256" key="15">
    <source>
        <dbReference type="ARBA" id="ARBA00053996"/>
    </source>
</evidence>
<dbReference type="GO" id="GO:0005736">
    <property type="term" value="C:RNA polymerase I complex"/>
    <property type="evidence" value="ECO:0007669"/>
    <property type="project" value="TreeGrafter"/>
</dbReference>
<dbReference type="PANTHER" id="PTHR19376">
    <property type="entry name" value="DNA-DIRECTED RNA POLYMERASE"/>
    <property type="match status" value="1"/>
</dbReference>
<evidence type="ECO:0000256" key="14">
    <source>
        <dbReference type="ARBA" id="ARBA00048552"/>
    </source>
</evidence>
<keyword evidence="11" id="KW-0460">Magnesium</keyword>
<dbReference type="AlphaFoldDB" id="A0A914PND9"/>
<evidence type="ECO:0000259" key="20">
    <source>
        <dbReference type="Pfam" id="PF04998"/>
    </source>
</evidence>
<comment type="catalytic activity">
    <reaction evidence="14">
        <text>RNA(n) + a ribonucleoside 5'-triphosphate = RNA(n+1) + diphosphate</text>
        <dbReference type="Rhea" id="RHEA:21248"/>
        <dbReference type="Rhea" id="RHEA-COMP:14527"/>
        <dbReference type="Rhea" id="RHEA-COMP:17342"/>
        <dbReference type="ChEBI" id="CHEBI:33019"/>
        <dbReference type="ChEBI" id="CHEBI:61557"/>
        <dbReference type="ChEBI" id="CHEBI:140395"/>
        <dbReference type="EC" id="2.7.7.6"/>
    </reaction>
</comment>
<comment type="similarity">
    <text evidence="2">Belongs to the RNA polymerase beta' chain family.</text>
</comment>
<evidence type="ECO:0000256" key="11">
    <source>
        <dbReference type="ARBA" id="ARBA00022842"/>
    </source>
</evidence>
<evidence type="ECO:0000256" key="8">
    <source>
        <dbReference type="ARBA" id="ARBA00022695"/>
    </source>
</evidence>
<name>A0A914PND9_9BILA</name>
<dbReference type="GO" id="GO:0003677">
    <property type="term" value="F:DNA binding"/>
    <property type="evidence" value="ECO:0007669"/>
    <property type="project" value="InterPro"/>
</dbReference>
<keyword evidence="13" id="KW-0539">Nucleus</keyword>
<evidence type="ECO:0000256" key="10">
    <source>
        <dbReference type="ARBA" id="ARBA00022833"/>
    </source>
</evidence>
<dbReference type="InterPro" id="IPR045867">
    <property type="entry name" value="DNA-dir_RpoC_beta_prime"/>
</dbReference>
<dbReference type="GO" id="GO:0003899">
    <property type="term" value="F:DNA-directed RNA polymerase activity"/>
    <property type="evidence" value="ECO:0007669"/>
    <property type="project" value="UniProtKB-EC"/>
</dbReference>
<evidence type="ECO:0000313" key="22">
    <source>
        <dbReference type="Proteomes" id="UP000887578"/>
    </source>
</evidence>
<keyword evidence="12" id="KW-0804">Transcription</keyword>
<dbReference type="Gene3D" id="1.10.274.100">
    <property type="entry name" value="RNA polymerase Rpb1, domain 3"/>
    <property type="match status" value="1"/>
</dbReference>
<dbReference type="EC" id="2.7.7.6" evidence="4"/>
<comment type="function">
    <text evidence="15">DNA-dependent RNA polymerase catalyzes the transcription of DNA into RNA using the four ribonucleoside triphosphates as substrates. Largest and catalytic core component of RNA polymerase I which synthesizes ribosomal RNA precursors. Forms the polymerase active center together with the second largest subunit. A single stranded DNA template strand of the promoter is positioned within the central active site cleft of Pol I. A bridging helix emanates from RPA1 and crosses the cleft near the catalytic site and is thought to promote translocation of Pol I by acting as a ratchet that moves the RNA-DNA hybrid through the active site by switching from straight to bent conformations at each step of nucleotide addition.</text>
</comment>
<evidence type="ECO:0000259" key="19">
    <source>
        <dbReference type="Pfam" id="PF04983"/>
    </source>
</evidence>
<dbReference type="FunFam" id="1.10.274.100:FF:000012">
    <property type="entry name" value="DNA-directed RNA polymerase subunit"/>
    <property type="match status" value="1"/>
</dbReference>
<dbReference type="InterPro" id="IPR007081">
    <property type="entry name" value="RNA_pol_Rpb1_5"/>
</dbReference>